<feature type="transmembrane region" description="Helical" evidence="1">
    <location>
        <begin position="37"/>
        <end position="61"/>
    </location>
</feature>
<comment type="caution">
    <text evidence="2">The sequence shown here is derived from an EMBL/GenBank/DDBJ whole genome shotgun (WGS) entry which is preliminary data.</text>
</comment>
<dbReference type="GO" id="GO:0016020">
    <property type="term" value="C:membrane"/>
    <property type="evidence" value="ECO:0007669"/>
    <property type="project" value="InterPro"/>
</dbReference>
<evidence type="ECO:0000256" key="1">
    <source>
        <dbReference type="SAM" id="Phobius"/>
    </source>
</evidence>
<keyword evidence="1" id="KW-0472">Membrane</keyword>
<accession>A0A6B0SYZ1</accession>
<feature type="transmembrane region" description="Helical" evidence="1">
    <location>
        <begin position="186"/>
        <end position="207"/>
    </location>
</feature>
<keyword evidence="1" id="KW-1133">Transmembrane helix</keyword>
<dbReference type="EMBL" id="WUUT01000001">
    <property type="protein sequence ID" value="MXR50357.1"/>
    <property type="molecule type" value="Genomic_DNA"/>
</dbReference>
<keyword evidence="3" id="KW-1185">Reference proteome</keyword>
<dbReference type="AlphaFoldDB" id="A0A6B0SYZ1"/>
<proteinExistence type="predicted"/>
<feature type="transmembrane region" description="Helical" evidence="1">
    <location>
        <begin position="214"/>
        <end position="232"/>
    </location>
</feature>
<dbReference type="Proteomes" id="UP000466535">
    <property type="component" value="Unassembled WGS sequence"/>
</dbReference>
<dbReference type="OrthoDB" id="240491at2157"/>
<sequence length="387" mass="41342">MRIATVIMLLGLLAGIAGSQLAGLRLGGVMIVPLVTVYFFLSFATFPVFVLSVIAAYVSLWIIKRRLLLYGRYLFIVSVLVGALVPVLVFDQLVIIAGIDAELTQIEFVGSVLPGIAAYNYHRIDDERRVLDMVASLAVVLFLTVVGIGLVILVGLTPLATVTPPLLLSPESDIAAAFDLTVTRSMVPVIASDGVVAALLIGGTALSEGVRSRYGLRIAGVVVVPLIVLAMFRNSWMLGLWIGSTALAYLSIRALHWWTLLYGRVLLAFAFIIGLIVSISATVAIPVRHGLLPFFVGLFAGVTAYNFYLVPPAERRAAVLVTGGAVVLLAAVARLLVSPPPRGLLHTVSQLDLLVGAAVLVAAGYELSQLERLRPHQSIDVQFVDTK</sequence>
<keyword evidence="1" id="KW-0812">Transmembrane</keyword>
<feature type="transmembrane region" description="Helical" evidence="1">
    <location>
        <begin position="238"/>
        <end position="258"/>
    </location>
</feature>
<dbReference type="Pfam" id="PF14102">
    <property type="entry name" value="Caps_synth_CapC"/>
    <property type="match status" value="2"/>
</dbReference>
<feature type="transmembrane region" description="Helical" evidence="1">
    <location>
        <begin position="265"/>
        <end position="285"/>
    </location>
</feature>
<feature type="transmembrane region" description="Helical" evidence="1">
    <location>
        <begin position="73"/>
        <end position="97"/>
    </location>
</feature>
<organism evidence="2 3">
    <name type="scientific">Halovenus carboxidivorans</name>
    <dbReference type="NCBI Taxonomy" id="2692199"/>
    <lineage>
        <taxon>Archaea</taxon>
        <taxon>Methanobacteriati</taxon>
        <taxon>Methanobacteriota</taxon>
        <taxon>Stenosarchaea group</taxon>
        <taxon>Halobacteria</taxon>
        <taxon>Halobacteriales</taxon>
        <taxon>Haloarculaceae</taxon>
        <taxon>Halovenus</taxon>
    </lineage>
</organism>
<name>A0A6B0SYZ1_9EURY</name>
<dbReference type="RefSeq" id="WP_159762494.1">
    <property type="nucleotide sequence ID" value="NZ_WUUT01000001.1"/>
</dbReference>
<feature type="transmembrane region" description="Helical" evidence="1">
    <location>
        <begin position="133"/>
        <end position="156"/>
    </location>
</feature>
<dbReference type="InterPro" id="IPR008338">
    <property type="entry name" value="Capsule_biosynth_CapC"/>
</dbReference>
<feature type="transmembrane region" description="Helical" evidence="1">
    <location>
        <begin position="317"/>
        <end position="337"/>
    </location>
</feature>
<evidence type="ECO:0000313" key="2">
    <source>
        <dbReference type="EMBL" id="MXR50357.1"/>
    </source>
</evidence>
<feature type="transmembrane region" description="Helical" evidence="1">
    <location>
        <begin position="343"/>
        <end position="365"/>
    </location>
</feature>
<gene>
    <name evidence="2" type="ORF">GRX03_01880</name>
</gene>
<feature type="transmembrane region" description="Helical" evidence="1">
    <location>
        <begin position="103"/>
        <end position="121"/>
    </location>
</feature>
<reference evidence="2 3" key="1">
    <citation type="submission" date="2019-12" db="EMBL/GenBank/DDBJ databases">
        <title>Isolation and characterization of three novel carbon monoxide-oxidizing members of Halobacteria from salione crusts and soils.</title>
        <authorList>
            <person name="Myers M.R."/>
            <person name="King G.M."/>
        </authorList>
    </citation>
    <scope>NUCLEOTIDE SEQUENCE [LARGE SCALE GENOMIC DNA]</scope>
    <source>
        <strain evidence="2 3">WSH3</strain>
    </source>
</reference>
<protein>
    <submittedName>
        <fullName evidence="2">Capsular biosynthesis protein</fullName>
    </submittedName>
</protein>
<feature type="transmembrane region" description="Helical" evidence="1">
    <location>
        <begin position="291"/>
        <end position="310"/>
    </location>
</feature>
<dbReference type="GO" id="GO:0045227">
    <property type="term" value="P:capsule polysaccharide biosynthetic process"/>
    <property type="evidence" value="ECO:0007669"/>
    <property type="project" value="InterPro"/>
</dbReference>
<evidence type="ECO:0000313" key="3">
    <source>
        <dbReference type="Proteomes" id="UP000466535"/>
    </source>
</evidence>